<keyword evidence="3" id="KW-1185">Reference proteome</keyword>
<evidence type="ECO:0000313" key="2">
    <source>
        <dbReference type="EMBL" id="KAG9392632.1"/>
    </source>
</evidence>
<gene>
    <name evidence="2" type="ORF">J8273_5989</name>
</gene>
<dbReference type="Proteomes" id="UP000717585">
    <property type="component" value="Unassembled WGS sequence"/>
</dbReference>
<proteinExistence type="predicted"/>
<feature type="compositionally biased region" description="Acidic residues" evidence="1">
    <location>
        <begin position="37"/>
        <end position="62"/>
    </location>
</feature>
<organism evidence="2 3">
    <name type="scientific">Carpediemonas membranifera</name>
    <dbReference type="NCBI Taxonomy" id="201153"/>
    <lineage>
        <taxon>Eukaryota</taxon>
        <taxon>Metamonada</taxon>
        <taxon>Carpediemonas-like organisms</taxon>
        <taxon>Carpediemonas</taxon>
    </lineage>
</organism>
<name>A0A8J6E332_9EUKA</name>
<accession>A0A8J6E332</accession>
<feature type="region of interest" description="Disordered" evidence="1">
    <location>
        <begin position="29"/>
        <end position="62"/>
    </location>
</feature>
<protein>
    <submittedName>
        <fullName evidence="2">Uncharacterized protein</fullName>
    </submittedName>
</protein>
<evidence type="ECO:0000256" key="1">
    <source>
        <dbReference type="SAM" id="MobiDB-lite"/>
    </source>
</evidence>
<reference evidence="2" key="1">
    <citation type="submission" date="2021-05" db="EMBL/GenBank/DDBJ databases">
        <title>A free-living protist that lacks canonical eukaryotic 1 DNA replication and segregation systems.</title>
        <authorList>
            <person name="Salas-Leiva D.E."/>
            <person name="Tromer E.C."/>
            <person name="Curtis B.A."/>
            <person name="Jerlstrom-Hultqvist J."/>
            <person name="Kolisko M."/>
            <person name="Yi Z."/>
            <person name="Salas-Leiva J.S."/>
            <person name="Gallot-Lavallee L."/>
            <person name="Kops G.J.P.L."/>
            <person name="Archibald J.M."/>
            <person name="Simpson A.G.B."/>
            <person name="Roger A.J."/>
        </authorList>
    </citation>
    <scope>NUCLEOTIDE SEQUENCE</scope>
    <source>
        <strain evidence="2">BICM</strain>
    </source>
</reference>
<comment type="caution">
    <text evidence="2">The sequence shown here is derived from an EMBL/GenBank/DDBJ whole genome shotgun (WGS) entry which is preliminary data.</text>
</comment>
<sequence>MSAPRADAAAVTPEALKTLQEQVQALTDRLNGQIACDEGEEDDNPQESDEEPQSQDNDHLEDDIDFFDPFEALTSLPSRFGLRDEARWLYTLERDLVAGRLSSIPAIRIKIYARQQLLQLKDSWDDATAERCKNLFKSSPSKSRASVDPLVAKAKVKGTMRRPNYQRGGQRERRRLNQ</sequence>
<dbReference type="AlphaFoldDB" id="A0A8J6E332"/>
<feature type="region of interest" description="Disordered" evidence="1">
    <location>
        <begin position="157"/>
        <end position="178"/>
    </location>
</feature>
<dbReference type="EMBL" id="JAHDYR010000035">
    <property type="protein sequence ID" value="KAG9392632.1"/>
    <property type="molecule type" value="Genomic_DNA"/>
</dbReference>
<evidence type="ECO:0000313" key="3">
    <source>
        <dbReference type="Proteomes" id="UP000717585"/>
    </source>
</evidence>